<proteinExistence type="predicted"/>
<feature type="domain" description="Amino acid transporter transmembrane" evidence="6">
    <location>
        <begin position="195"/>
        <end position="511"/>
    </location>
</feature>
<dbReference type="Proteomes" id="UP001530400">
    <property type="component" value="Unassembled WGS sequence"/>
</dbReference>
<reference evidence="7 8" key="1">
    <citation type="submission" date="2024-10" db="EMBL/GenBank/DDBJ databases">
        <title>Updated reference genomes for cyclostephanoid diatoms.</title>
        <authorList>
            <person name="Roberts W.R."/>
            <person name="Alverson A.J."/>
        </authorList>
    </citation>
    <scope>NUCLEOTIDE SEQUENCE [LARGE SCALE GENOMIC DNA]</scope>
    <source>
        <strain evidence="7 8">AJA010-31</strain>
    </source>
</reference>
<feature type="transmembrane region" description="Helical" evidence="5">
    <location>
        <begin position="347"/>
        <end position="366"/>
    </location>
</feature>
<dbReference type="EMBL" id="JALLPJ020001415">
    <property type="protein sequence ID" value="KAL3764653.1"/>
    <property type="molecule type" value="Genomic_DNA"/>
</dbReference>
<dbReference type="AlphaFoldDB" id="A0ABD3MLM0"/>
<name>A0ABD3MLM0_9STRA</name>
<evidence type="ECO:0000313" key="7">
    <source>
        <dbReference type="EMBL" id="KAL3764653.1"/>
    </source>
</evidence>
<feature type="transmembrane region" description="Helical" evidence="5">
    <location>
        <begin position="386"/>
        <end position="407"/>
    </location>
</feature>
<feature type="transmembrane region" description="Helical" evidence="5">
    <location>
        <begin position="206"/>
        <end position="226"/>
    </location>
</feature>
<dbReference type="GO" id="GO:0016020">
    <property type="term" value="C:membrane"/>
    <property type="evidence" value="ECO:0007669"/>
    <property type="project" value="UniProtKB-SubCell"/>
</dbReference>
<feature type="transmembrane region" description="Helical" evidence="5">
    <location>
        <begin position="267"/>
        <end position="287"/>
    </location>
</feature>
<feature type="transmembrane region" description="Helical" evidence="5">
    <location>
        <begin position="493"/>
        <end position="514"/>
    </location>
</feature>
<gene>
    <name evidence="7" type="ORF">ACHAWO_010457</name>
</gene>
<evidence type="ECO:0000256" key="4">
    <source>
        <dbReference type="ARBA" id="ARBA00023136"/>
    </source>
</evidence>
<evidence type="ECO:0000256" key="5">
    <source>
        <dbReference type="SAM" id="Phobius"/>
    </source>
</evidence>
<organism evidence="7 8">
    <name type="scientific">Cyclotella atomus</name>
    <dbReference type="NCBI Taxonomy" id="382360"/>
    <lineage>
        <taxon>Eukaryota</taxon>
        <taxon>Sar</taxon>
        <taxon>Stramenopiles</taxon>
        <taxon>Ochrophyta</taxon>
        <taxon>Bacillariophyta</taxon>
        <taxon>Coscinodiscophyceae</taxon>
        <taxon>Thalassiosirophycidae</taxon>
        <taxon>Stephanodiscales</taxon>
        <taxon>Stephanodiscaceae</taxon>
        <taxon>Cyclotella</taxon>
    </lineage>
</organism>
<evidence type="ECO:0000256" key="1">
    <source>
        <dbReference type="ARBA" id="ARBA00004141"/>
    </source>
</evidence>
<evidence type="ECO:0000259" key="6">
    <source>
        <dbReference type="Pfam" id="PF01490"/>
    </source>
</evidence>
<keyword evidence="8" id="KW-1185">Reference proteome</keyword>
<keyword evidence="3 5" id="KW-1133">Transmembrane helix</keyword>
<evidence type="ECO:0000313" key="8">
    <source>
        <dbReference type="Proteomes" id="UP001530400"/>
    </source>
</evidence>
<dbReference type="Pfam" id="PF01490">
    <property type="entry name" value="Aa_trans"/>
    <property type="match status" value="1"/>
</dbReference>
<dbReference type="PANTHER" id="PTHR22950:SF461">
    <property type="entry name" value="AMINO ACID TRANSPORTER TRANSMEMBRANE DOMAIN-CONTAINING PROTEIN"/>
    <property type="match status" value="1"/>
</dbReference>
<evidence type="ECO:0000256" key="2">
    <source>
        <dbReference type="ARBA" id="ARBA00022692"/>
    </source>
</evidence>
<evidence type="ECO:0000256" key="3">
    <source>
        <dbReference type="ARBA" id="ARBA00022989"/>
    </source>
</evidence>
<feature type="transmembrane region" description="Helical" evidence="5">
    <location>
        <begin position="20"/>
        <end position="45"/>
    </location>
</feature>
<keyword evidence="2 5" id="KW-0812">Transmembrane</keyword>
<sequence>MGTGILALPADVQSLGRGVGLAFLIFNLPVNLYAGTILSWSALLVEEKVLNDSNKSGSHEGKLDLTTESVNENNNRGYSWVHDNDLDTPLPEFRSNEKDVPKSINNTNEEVVHMSMKNNESEDGPEQEWNEDESISEVELHHERHTDTATFDFVGMTSILFDEPIIPSMDESQEKDVGDATDDAQPGVKRHRTITFNHPFTKGVLLIYYLNLFLVLGNYILVMSHAVSAMAGEDNLCIPTAGIIASTVMLGLSQFRTMSNLGRGVSFTSLLALFIVVVQSLYALNANDDSSVPVVENETTLSSTETILSNMSSIAAIGFAVGSQKLLLNIRHEMADRTKAAPQSLSIALSIYGFAYVVVCLMAGPAPPSFLFDAIPIGSGRRIAGLLLWIHVAVSYAINSQALCSSLDRMMAHSALGRGALTESHRLRWFILTFSVSATSYLVANAIPFFKDLVALCGALTSVPLTLLLPAIFYRRIQCVPLCFPTLHSKSSYALLLFSVVFMIVGLIGAIGSIDMDWENKREAFSCH</sequence>
<dbReference type="PANTHER" id="PTHR22950">
    <property type="entry name" value="AMINO ACID TRANSPORTER"/>
    <property type="match status" value="1"/>
</dbReference>
<comment type="subcellular location">
    <subcellularLocation>
        <location evidence="1">Membrane</location>
        <topology evidence="1">Multi-pass membrane protein</topology>
    </subcellularLocation>
</comment>
<keyword evidence="4 5" id="KW-0472">Membrane</keyword>
<accession>A0ABD3MLM0</accession>
<feature type="transmembrane region" description="Helical" evidence="5">
    <location>
        <begin position="307"/>
        <end position="327"/>
    </location>
</feature>
<feature type="transmembrane region" description="Helical" evidence="5">
    <location>
        <begin position="427"/>
        <end position="447"/>
    </location>
</feature>
<dbReference type="InterPro" id="IPR013057">
    <property type="entry name" value="AA_transpt_TM"/>
</dbReference>
<protein>
    <recommendedName>
        <fullName evidence="6">Amino acid transporter transmembrane domain-containing protein</fullName>
    </recommendedName>
</protein>
<feature type="transmembrane region" description="Helical" evidence="5">
    <location>
        <begin position="453"/>
        <end position="473"/>
    </location>
</feature>
<comment type="caution">
    <text evidence="7">The sequence shown here is derived from an EMBL/GenBank/DDBJ whole genome shotgun (WGS) entry which is preliminary data.</text>
</comment>
<feature type="transmembrane region" description="Helical" evidence="5">
    <location>
        <begin position="238"/>
        <end position="255"/>
    </location>
</feature>